<accession>A0AC61NP11</accession>
<proteinExistence type="predicted"/>
<dbReference type="Proteomes" id="UP000826212">
    <property type="component" value="Chromosome"/>
</dbReference>
<organism evidence="1 2">
    <name type="scientific">Halosquirtibacter laminarini</name>
    <dbReference type="NCBI Taxonomy" id="3374600"/>
    <lineage>
        <taxon>Bacteria</taxon>
        <taxon>Pseudomonadati</taxon>
        <taxon>Bacteroidota</taxon>
        <taxon>Bacteroidia</taxon>
        <taxon>Marinilabiliales</taxon>
        <taxon>Prolixibacteraceae</taxon>
        <taxon>Halosquirtibacter</taxon>
    </lineage>
</organism>
<gene>
    <name evidence="1" type="ORF">K4L44_00785</name>
</gene>
<keyword evidence="2" id="KW-1185">Reference proteome</keyword>
<dbReference type="EMBL" id="CP081303">
    <property type="protein sequence ID" value="QZE14434.1"/>
    <property type="molecule type" value="Genomic_DNA"/>
</dbReference>
<sequence length="99" mass="12097">MLKKLQKFHISSRTIFFIIFAGIFFWDLLLGPHSYIAFKSHEKELKSLERLHDQHKESIVKNRRRLKELSKSNGDLEKYARERFYMKRPNERVYVIIKE</sequence>
<reference evidence="1" key="1">
    <citation type="submission" date="2021-08" db="EMBL/GenBank/DDBJ databases">
        <title>Novel anaerobic bacterium isolated from sea squirt in East Sea, Republic of Korea.</title>
        <authorList>
            <person name="Nguyen T.H."/>
            <person name="Li Z."/>
            <person name="Lee Y.-J."/>
            <person name="Ko J."/>
            <person name="Kim S.-G."/>
        </authorList>
    </citation>
    <scope>NUCLEOTIDE SEQUENCE</scope>
    <source>
        <strain evidence="1">KCTC 25031</strain>
    </source>
</reference>
<name>A0AC61NP11_9BACT</name>
<evidence type="ECO:0000313" key="1">
    <source>
        <dbReference type="EMBL" id="QZE14434.1"/>
    </source>
</evidence>
<evidence type="ECO:0000313" key="2">
    <source>
        <dbReference type="Proteomes" id="UP000826212"/>
    </source>
</evidence>
<protein>
    <submittedName>
        <fullName evidence="1">Septum formation initiator family protein</fullName>
    </submittedName>
</protein>